<evidence type="ECO:0000256" key="1">
    <source>
        <dbReference type="SAM" id="MobiDB-lite"/>
    </source>
</evidence>
<dbReference type="EMBL" id="JH598041">
    <property type="status" value="NOT_ANNOTATED_CDS"/>
    <property type="molecule type" value="Genomic_DNA"/>
</dbReference>
<accession>M4BYC7</accession>
<sequence>MHLHVRYTIVVLTLQPRCPRASLHRYLHHVAHTSLYSQSATSSFSSSSSPAEPREHRHAWTRDSIRGEWGTITYTDSSSESFDTSDARNSAVKNKLLLVSSTRSLICTAWTSNGTASVGVTSISDSLLFARAAAADSL</sequence>
<dbReference type="EnsemblProtists" id="HpaT811559">
    <property type="protein sequence ID" value="HpaP811559"/>
    <property type="gene ID" value="HpaG811559"/>
</dbReference>
<reference evidence="2" key="2">
    <citation type="submission" date="2015-06" db="UniProtKB">
        <authorList>
            <consortium name="EnsemblProtists"/>
        </authorList>
    </citation>
    <scope>IDENTIFICATION</scope>
    <source>
        <strain evidence="2">Emoy2</strain>
    </source>
</reference>
<dbReference type="AlphaFoldDB" id="M4BYC7"/>
<dbReference type="InParanoid" id="M4BYC7"/>
<dbReference type="VEuPathDB" id="FungiDB:HpaG811559"/>
<organism evidence="2 3">
    <name type="scientific">Hyaloperonospora arabidopsidis (strain Emoy2)</name>
    <name type="common">Downy mildew agent</name>
    <name type="synonym">Peronospora arabidopsidis</name>
    <dbReference type="NCBI Taxonomy" id="559515"/>
    <lineage>
        <taxon>Eukaryota</taxon>
        <taxon>Sar</taxon>
        <taxon>Stramenopiles</taxon>
        <taxon>Oomycota</taxon>
        <taxon>Peronosporomycetes</taxon>
        <taxon>Peronosporales</taxon>
        <taxon>Peronosporaceae</taxon>
        <taxon>Hyaloperonospora</taxon>
    </lineage>
</organism>
<proteinExistence type="predicted"/>
<protein>
    <submittedName>
        <fullName evidence="2">Uncharacterized protein</fullName>
    </submittedName>
</protein>
<feature type="region of interest" description="Disordered" evidence="1">
    <location>
        <begin position="40"/>
        <end position="62"/>
    </location>
</feature>
<keyword evidence="3" id="KW-1185">Reference proteome</keyword>
<reference evidence="3" key="1">
    <citation type="journal article" date="2010" name="Science">
        <title>Signatures of adaptation to obligate biotrophy in the Hyaloperonospora arabidopsidis genome.</title>
        <authorList>
            <person name="Baxter L."/>
            <person name="Tripathy S."/>
            <person name="Ishaque N."/>
            <person name="Boot N."/>
            <person name="Cabral A."/>
            <person name="Kemen E."/>
            <person name="Thines M."/>
            <person name="Ah-Fong A."/>
            <person name="Anderson R."/>
            <person name="Badejoko W."/>
            <person name="Bittner-Eddy P."/>
            <person name="Boore J.L."/>
            <person name="Chibucos M.C."/>
            <person name="Coates M."/>
            <person name="Dehal P."/>
            <person name="Delehaunty K."/>
            <person name="Dong S."/>
            <person name="Downton P."/>
            <person name="Dumas B."/>
            <person name="Fabro G."/>
            <person name="Fronick C."/>
            <person name="Fuerstenberg S.I."/>
            <person name="Fulton L."/>
            <person name="Gaulin E."/>
            <person name="Govers F."/>
            <person name="Hughes L."/>
            <person name="Humphray S."/>
            <person name="Jiang R.H."/>
            <person name="Judelson H."/>
            <person name="Kamoun S."/>
            <person name="Kyung K."/>
            <person name="Meijer H."/>
            <person name="Minx P."/>
            <person name="Morris P."/>
            <person name="Nelson J."/>
            <person name="Phuntumart V."/>
            <person name="Qutob D."/>
            <person name="Rehmany A."/>
            <person name="Rougon-Cardoso A."/>
            <person name="Ryden P."/>
            <person name="Torto-Alalibo T."/>
            <person name="Studholme D."/>
            <person name="Wang Y."/>
            <person name="Win J."/>
            <person name="Wood J."/>
            <person name="Clifton S.W."/>
            <person name="Rogers J."/>
            <person name="Van den Ackerveken G."/>
            <person name="Jones J.D."/>
            <person name="McDowell J.M."/>
            <person name="Beynon J."/>
            <person name="Tyler B.M."/>
        </authorList>
    </citation>
    <scope>NUCLEOTIDE SEQUENCE [LARGE SCALE GENOMIC DNA]</scope>
    <source>
        <strain evidence="3">Emoy2</strain>
    </source>
</reference>
<feature type="compositionally biased region" description="Low complexity" evidence="1">
    <location>
        <begin position="40"/>
        <end position="49"/>
    </location>
</feature>
<evidence type="ECO:0000313" key="2">
    <source>
        <dbReference type="EnsemblProtists" id="HpaP811559"/>
    </source>
</evidence>
<feature type="compositionally biased region" description="Basic and acidic residues" evidence="1">
    <location>
        <begin position="52"/>
        <end position="62"/>
    </location>
</feature>
<dbReference type="HOGENOM" id="CLU_1859099_0_0_1"/>
<dbReference type="Proteomes" id="UP000011713">
    <property type="component" value="Unassembled WGS sequence"/>
</dbReference>
<evidence type="ECO:0000313" key="3">
    <source>
        <dbReference type="Proteomes" id="UP000011713"/>
    </source>
</evidence>
<name>M4BYC7_HYAAE</name>